<evidence type="ECO:0000256" key="2">
    <source>
        <dbReference type="ARBA" id="ARBA00022741"/>
    </source>
</evidence>
<gene>
    <name evidence="6" type="ORF">A2Y75_08885</name>
</gene>
<comment type="caution">
    <text evidence="6">The sequence shown here is derived from an EMBL/GenBank/DDBJ whole genome shotgun (WGS) entry which is preliminary data.</text>
</comment>
<dbReference type="PANTHER" id="PTHR28629">
    <property type="entry name" value="TRIOKINASE/FMN CYCLASE"/>
    <property type="match status" value="1"/>
</dbReference>
<proteinExistence type="predicted"/>
<reference evidence="6 7" key="1">
    <citation type="journal article" date="2016" name="Nat. Commun.">
        <title>Thousands of microbial genomes shed light on interconnected biogeochemical processes in an aquifer system.</title>
        <authorList>
            <person name="Anantharaman K."/>
            <person name="Brown C.T."/>
            <person name="Hug L.A."/>
            <person name="Sharon I."/>
            <person name="Castelle C.J."/>
            <person name="Probst A.J."/>
            <person name="Thomas B.C."/>
            <person name="Singh A."/>
            <person name="Wilkins M.J."/>
            <person name="Karaoz U."/>
            <person name="Brodie E.L."/>
            <person name="Williams K.H."/>
            <person name="Hubbard S.S."/>
            <person name="Banfield J.F."/>
        </authorList>
    </citation>
    <scope>NUCLEOTIDE SEQUENCE [LARGE SCALE GENOMIC DNA]</scope>
</reference>
<dbReference type="Gene3D" id="3.30.1180.20">
    <property type="entry name" value="Dihydroxyacetone kinase, domain 2"/>
    <property type="match status" value="1"/>
</dbReference>
<dbReference type="EMBL" id="MELK01000043">
    <property type="protein sequence ID" value="OFW56579.1"/>
    <property type="molecule type" value="Genomic_DNA"/>
</dbReference>
<dbReference type="SUPFAM" id="SSF82549">
    <property type="entry name" value="DAK1/DegV-like"/>
    <property type="match status" value="1"/>
</dbReference>
<dbReference type="AlphaFoldDB" id="A0A1F2WI97"/>
<name>A0A1F2WI97_9ACTN</name>
<evidence type="ECO:0000256" key="1">
    <source>
        <dbReference type="ARBA" id="ARBA00022679"/>
    </source>
</evidence>
<dbReference type="InterPro" id="IPR004006">
    <property type="entry name" value="DhaK_dom"/>
</dbReference>
<evidence type="ECO:0000313" key="7">
    <source>
        <dbReference type="Proteomes" id="UP000177876"/>
    </source>
</evidence>
<dbReference type="GO" id="GO:0005829">
    <property type="term" value="C:cytosol"/>
    <property type="evidence" value="ECO:0007669"/>
    <property type="project" value="TreeGrafter"/>
</dbReference>
<sequence length="336" mass="35833">MKKLINDPYKVVEDTIGGILKAYPYHLRMANDSSRALVRRDAPVKGKVAICTGGGSGHIPVFLGYVGPGLLDGVSVGNVFSSPAADDMLAATRAVNGGAGVLYLFGNYSGDKMNFEMAAEMAEAEGIPVKMSIAADDVASAPRAEKNRRRGIAGIFFAYKIAGAKADTMASLDEVKATADQVIEQTCTIGVALSPCTIPAVGKPNFTIAEDEMELGMGIHGEPGIERTKMKKADEVAAIMADKVINDLPFKSKDEVAVLVNGLGATPPEELFILYNKFHDILGERGIKVYKTFVGEYATSMEMAGASFSLLKLNGAFKKLLDAPAFSPFLPQWRRS</sequence>
<evidence type="ECO:0000256" key="4">
    <source>
        <dbReference type="ARBA" id="ARBA00022840"/>
    </source>
</evidence>
<dbReference type="PROSITE" id="PS51481">
    <property type="entry name" value="DHAK"/>
    <property type="match status" value="1"/>
</dbReference>
<dbReference type="FunFam" id="3.40.50.10440:FF:000001">
    <property type="entry name" value="Dihydroxyacetone kinase, DhaK subunit"/>
    <property type="match status" value="1"/>
</dbReference>
<dbReference type="FunFam" id="3.30.1180.20:FF:000001">
    <property type="entry name" value="Dihydroxyacetone kinase 1"/>
    <property type="match status" value="1"/>
</dbReference>
<protein>
    <submittedName>
        <fullName evidence="6">Dihydroxyacetone kinase</fullName>
    </submittedName>
</protein>
<dbReference type="STRING" id="1797197.A2Y75_08885"/>
<organism evidence="6 7">
    <name type="scientific">Candidatus Solincola sediminis</name>
    <dbReference type="NCBI Taxonomy" id="1797199"/>
    <lineage>
        <taxon>Bacteria</taxon>
        <taxon>Bacillati</taxon>
        <taxon>Actinomycetota</taxon>
        <taxon>Candidatus Geothermincolia</taxon>
        <taxon>Candidatus Geothermincolales</taxon>
        <taxon>Candidatus Geothermincolaceae</taxon>
        <taxon>Candidatus Solincola</taxon>
    </lineage>
</organism>
<dbReference type="GO" id="GO:0004371">
    <property type="term" value="F:glycerone kinase activity"/>
    <property type="evidence" value="ECO:0007669"/>
    <property type="project" value="InterPro"/>
</dbReference>
<dbReference type="Gene3D" id="3.40.50.10440">
    <property type="entry name" value="Dihydroxyacetone kinase, domain 1"/>
    <property type="match status" value="1"/>
</dbReference>
<dbReference type="GO" id="GO:0005524">
    <property type="term" value="F:ATP binding"/>
    <property type="evidence" value="ECO:0007669"/>
    <property type="project" value="UniProtKB-KW"/>
</dbReference>
<keyword evidence="1" id="KW-0808">Transferase</keyword>
<evidence type="ECO:0000259" key="5">
    <source>
        <dbReference type="PROSITE" id="PS51481"/>
    </source>
</evidence>
<evidence type="ECO:0000256" key="3">
    <source>
        <dbReference type="ARBA" id="ARBA00022777"/>
    </source>
</evidence>
<dbReference type="Pfam" id="PF02733">
    <property type="entry name" value="Dak1"/>
    <property type="match status" value="1"/>
</dbReference>
<keyword evidence="2" id="KW-0547">Nucleotide-binding</keyword>
<dbReference type="GO" id="GO:0019563">
    <property type="term" value="P:glycerol catabolic process"/>
    <property type="evidence" value="ECO:0007669"/>
    <property type="project" value="TreeGrafter"/>
</dbReference>
<feature type="domain" description="DhaK" evidence="5">
    <location>
        <begin position="7"/>
        <end position="333"/>
    </location>
</feature>
<keyword evidence="3 6" id="KW-0418">Kinase</keyword>
<dbReference type="PANTHER" id="PTHR28629:SF4">
    <property type="entry name" value="TRIOKINASE_FMN CYCLASE"/>
    <property type="match status" value="1"/>
</dbReference>
<evidence type="ECO:0000313" key="6">
    <source>
        <dbReference type="EMBL" id="OFW56579.1"/>
    </source>
</evidence>
<dbReference type="InterPro" id="IPR050861">
    <property type="entry name" value="Dihydroxyacetone_Kinase"/>
</dbReference>
<keyword evidence="4" id="KW-0067">ATP-binding</keyword>
<dbReference type="Proteomes" id="UP000177876">
    <property type="component" value="Unassembled WGS sequence"/>
</dbReference>
<accession>A0A1F2WI97</accession>